<dbReference type="RefSeq" id="WP_114898749.1">
    <property type="nucleotide sequence ID" value="NZ_CP031222.1"/>
</dbReference>
<organism evidence="2 3">
    <name type="scientific">Aquirhabdus parva</name>
    <dbReference type="NCBI Taxonomy" id="2283318"/>
    <lineage>
        <taxon>Bacteria</taxon>
        <taxon>Pseudomonadati</taxon>
        <taxon>Pseudomonadota</taxon>
        <taxon>Gammaproteobacteria</taxon>
        <taxon>Moraxellales</taxon>
        <taxon>Moraxellaceae</taxon>
        <taxon>Aquirhabdus</taxon>
    </lineage>
</organism>
<dbReference type="PANTHER" id="PTHR43737">
    <property type="entry name" value="BLL7424 PROTEIN"/>
    <property type="match status" value="1"/>
</dbReference>
<dbReference type="EMBL" id="CP031222">
    <property type="protein sequence ID" value="AXI02639.1"/>
    <property type="molecule type" value="Genomic_DNA"/>
</dbReference>
<evidence type="ECO:0000313" key="2">
    <source>
        <dbReference type="EMBL" id="AXI02639.1"/>
    </source>
</evidence>
<dbReference type="KEGG" id="mbah:HYN46_07235"/>
<evidence type="ECO:0000256" key="1">
    <source>
        <dbReference type="SAM" id="SignalP"/>
    </source>
</evidence>
<gene>
    <name evidence="2" type="ORF">HYN46_07235</name>
</gene>
<dbReference type="OrthoDB" id="9779968at2"/>
<keyword evidence="3" id="KW-1185">Reference proteome</keyword>
<name>A0A345P5T0_9GAMM</name>
<dbReference type="PANTHER" id="PTHR43737:SF1">
    <property type="entry name" value="DUF1501 DOMAIN-CONTAINING PROTEIN"/>
    <property type="match status" value="1"/>
</dbReference>
<feature type="signal peptide" evidence="1">
    <location>
        <begin position="1"/>
        <end position="25"/>
    </location>
</feature>
<sequence length="394" mass="42053">MIHRREFLKLALAASATSLSLSVHQAFGFESPSGSSNGRVIVIFQRGGLDGLFAIAPIDDPQLPILRPTLAKTVLASGIRLGQTGFAAHPSCTRLAELFNAGELSFAPCAGTTDKSRSHFQAQDFFELGTGQAHGNSGFMARTARILGGSDEAISFTQQVPLSFQGLETPPEIAPLTGTGLKLPSGRLREAILLANQNAKTGQALQQAITTEAEIESSMGMDVTAARGAAAVNGFPKIAGQMGRLLRANQKLSLAFIDLGGFDTHVSEDGILTRSLDNFSEGLIALKESLGAEEWNRTHVIVMTEFGRTVRENGTQGTDHGHGGLALLLGGNIQGGKMLGGFHGLSDQALNENRDLPVLVDWRDLLGHSMRHIYGLNQQQLSHIFPEHGFRNIT</sequence>
<dbReference type="InterPro" id="IPR010869">
    <property type="entry name" value="DUF1501"/>
</dbReference>
<accession>A0A345P5T0</accession>
<dbReference type="AlphaFoldDB" id="A0A345P5T0"/>
<evidence type="ECO:0000313" key="3">
    <source>
        <dbReference type="Proteomes" id="UP000253940"/>
    </source>
</evidence>
<dbReference type="Pfam" id="PF07394">
    <property type="entry name" value="DUF1501"/>
    <property type="match status" value="1"/>
</dbReference>
<proteinExistence type="predicted"/>
<keyword evidence="1" id="KW-0732">Signal</keyword>
<protein>
    <submittedName>
        <fullName evidence="2">DUF1501 domain-containing protein</fullName>
    </submittedName>
</protein>
<dbReference type="Proteomes" id="UP000253940">
    <property type="component" value="Chromosome"/>
</dbReference>
<reference evidence="2 3" key="1">
    <citation type="submission" date="2018-07" db="EMBL/GenBank/DDBJ databases">
        <title>Genome sequencing of Moraxellaceae gen. HYN0046.</title>
        <authorList>
            <person name="Kim M."/>
            <person name="Yi H."/>
        </authorList>
    </citation>
    <scope>NUCLEOTIDE SEQUENCE [LARGE SCALE GENOMIC DNA]</scope>
    <source>
        <strain evidence="2 3">HYN0046</strain>
    </source>
</reference>
<feature type="chain" id="PRO_5016946949" evidence="1">
    <location>
        <begin position="26"/>
        <end position="394"/>
    </location>
</feature>